<dbReference type="InterPro" id="IPR013325">
    <property type="entry name" value="RNA_pol_sigma_r2"/>
</dbReference>
<comment type="similarity">
    <text evidence="1">Belongs to the sigma-70 factor family. ECF subfamily.</text>
</comment>
<dbReference type="OrthoDB" id="3688906at2"/>
<dbReference type="GO" id="GO:0016987">
    <property type="term" value="F:sigma factor activity"/>
    <property type="evidence" value="ECO:0007669"/>
    <property type="project" value="UniProtKB-KW"/>
</dbReference>
<keyword evidence="3" id="KW-0731">Sigma factor</keyword>
<dbReference type="Proteomes" id="UP000321484">
    <property type="component" value="Unassembled WGS sequence"/>
</dbReference>
<dbReference type="InterPro" id="IPR007627">
    <property type="entry name" value="RNA_pol_sigma70_r2"/>
</dbReference>
<dbReference type="CDD" id="cd06171">
    <property type="entry name" value="Sigma70_r4"/>
    <property type="match status" value="1"/>
</dbReference>
<sequence length="190" mass="20913">MAAAAKSWERDLHELVVARGPALVGYAFLLCGDRREAEDLVQDALVKTFARARTGTQLDNLEGYVRRAVLTTFLDGFRRRKRWAAVRHLAGGEDVTAGPETDVGNRVAVRQALGELGARERACVVLRFYEDMTVARIADELSISEGAVKRYLSDGVRRLEGLLGPVRPPAAEAIDAAQASVRLVNTRRNR</sequence>
<comment type="caution">
    <text evidence="8">The sequence shown here is derived from an EMBL/GenBank/DDBJ whole genome shotgun (WGS) entry which is preliminary data.</text>
</comment>
<dbReference type="InterPro" id="IPR007630">
    <property type="entry name" value="RNA_pol_sigma70_r4"/>
</dbReference>
<evidence type="ECO:0000256" key="1">
    <source>
        <dbReference type="ARBA" id="ARBA00010641"/>
    </source>
</evidence>
<evidence type="ECO:0000256" key="4">
    <source>
        <dbReference type="ARBA" id="ARBA00023125"/>
    </source>
</evidence>
<evidence type="ECO:0000259" key="6">
    <source>
        <dbReference type="Pfam" id="PF04542"/>
    </source>
</evidence>
<keyword evidence="5" id="KW-0804">Transcription</keyword>
<dbReference type="InterPro" id="IPR013324">
    <property type="entry name" value="RNA_pol_sigma_r3/r4-like"/>
</dbReference>
<dbReference type="InterPro" id="IPR036388">
    <property type="entry name" value="WH-like_DNA-bd_sf"/>
</dbReference>
<dbReference type="PANTHER" id="PTHR43133:SF50">
    <property type="entry name" value="ECF RNA POLYMERASE SIGMA FACTOR SIGM"/>
    <property type="match status" value="1"/>
</dbReference>
<protein>
    <submittedName>
        <fullName evidence="8">RNA polymerase sigma24 factor</fullName>
    </submittedName>
</protein>
<dbReference type="EMBL" id="BJYK01000005">
    <property type="protein sequence ID" value="GEN80081.1"/>
    <property type="molecule type" value="Genomic_DNA"/>
</dbReference>
<name>A0A511YY04_9CELL</name>
<dbReference type="Gene3D" id="1.10.10.10">
    <property type="entry name" value="Winged helix-like DNA-binding domain superfamily/Winged helix DNA-binding domain"/>
    <property type="match status" value="1"/>
</dbReference>
<proteinExistence type="inferred from homology"/>
<feature type="domain" description="RNA polymerase sigma-70 region 2" evidence="6">
    <location>
        <begin position="16"/>
        <end position="82"/>
    </location>
</feature>
<evidence type="ECO:0000256" key="5">
    <source>
        <dbReference type="ARBA" id="ARBA00023163"/>
    </source>
</evidence>
<accession>A0A511YY04</accession>
<dbReference type="Gene3D" id="1.10.1740.10">
    <property type="match status" value="1"/>
</dbReference>
<dbReference type="SUPFAM" id="SSF88946">
    <property type="entry name" value="Sigma2 domain of RNA polymerase sigma factors"/>
    <property type="match status" value="1"/>
</dbReference>
<organism evidence="8 9">
    <name type="scientific">Actinotalea fermentans</name>
    <dbReference type="NCBI Taxonomy" id="43671"/>
    <lineage>
        <taxon>Bacteria</taxon>
        <taxon>Bacillati</taxon>
        <taxon>Actinomycetota</taxon>
        <taxon>Actinomycetes</taxon>
        <taxon>Micrococcales</taxon>
        <taxon>Cellulomonadaceae</taxon>
        <taxon>Actinotalea</taxon>
    </lineage>
</organism>
<evidence type="ECO:0000259" key="7">
    <source>
        <dbReference type="Pfam" id="PF04545"/>
    </source>
</evidence>
<dbReference type="Pfam" id="PF04545">
    <property type="entry name" value="Sigma70_r4"/>
    <property type="match status" value="1"/>
</dbReference>
<evidence type="ECO:0000256" key="2">
    <source>
        <dbReference type="ARBA" id="ARBA00023015"/>
    </source>
</evidence>
<dbReference type="AlphaFoldDB" id="A0A511YY04"/>
<evidence type="ECO:0000313" key="9">
    <source>
        <dbReference type="Proteomes" id="UP000321484"/>
    </source>
</evidence>
<dbReference type="GO" id="GO:0006352">
    <property type="term" value="P:DNA-templated transcription initiation"/>
    <property type="evidence" value="ECO:0007669"/>
    <property type="project" value="InterPro"/>
</dbReference>
<evidence type="ECO:0000313" key="8">
    <source>
        <dbReference type="EMBL" id="GEN80081.1"/>
    </source>
</evidence>
<keyword evidence="2" id="KW-0805">Transcription regulation</keyword>
<evidence type="ECO:0000256" key="3">
    <source>
        <dbReference type="ARBA" id="ARBA00023082"/>
    </source>
</evidence>
<dbReference type="RefSeq" id="WP_034248790.1">
    <property type="nucleotide sequence ID" value="NZ_BJYK01000005.1"/>
</dbReference>
<dbReference type="GO" id="GO:0003677">
    <property type="term" value="F:DNA binding"/>
    <property type="evidence" value="ECO:0007669"/>
    <property type="project" value="UniProtKB-KW"/>
</dbReference>
<dbReference type="SUPFAM" id="SSF88659">
    <property type="entry name" value="Sigma3 and sigma4 domains of RNA polymerase sigma factors"/>
    <property type="match status" value="1"/>
</dbReference>
<dbReference type="NCBIfam" id="TIGR02937">
    <property type="entry name" value="sigma70-ECF"/>
    <property type="match status" value="1"/>
</dbReference>
<reference evidence="8 9" key="1">
    <citation type="submission" date="2019-07" db="EMBL/GenBank/DDBJ databases">
        <title>Whole genome shotgun sequence of Actinotalea fermentans NBRC 105374.</title>
        <authorList>
            <person name="Hosoyama A."/>
            <person name="Uohara A."/>
            <person name="Ohji S."/>
            <person name="Ichikawa N."/>
        </authorList>
    </citation>
    <scope>NUCLEOTIDE SEQUENCE [LARGE SCALE GENOMIC DNA]</scope>
    <source>
        <strain evidence="8 9">NBRC 105374</strain>
    </source>
</reference>
<dbReference type="InterPro" id="IPR014284">
    <property type="entry name" value="RNA_pol_sigma-70_dom"/>
</dbReference>
<gene>
    <name evidence="8" type="ORF">AFE02nite_18150</name>
</gene>
<dbReference type="Pfam" id="PF04542">
    <property type="entry name" value="Sigma70_r2"/>
    <property type="match status" value="1"/>
</dbReference>
<dbReference type="InterPro" id="IPR039425">
    <property type="entry name" value="RNA_pol_sigma-70-like"/>
</dbReference>
<feature type="domain" description="RNA polymerase sigma-70 region 4" evidence="7">
    <location>
        <begin position="112"/>
        <end position="159"/>
    </location>
</feature>
<keyword evidence="4" id="KW-0238">DNA-binding</keyword>
<keyword evidence="9" id="KW-1185">Reference proteome</keyword>
<dbReference type="PANTHER" id="PTHR43133">
    <property type="entry name" value="RNA POLYMERASE ECF-TYPE SIGMA FACTO"/>
    <property type="match status" value="1"/>
</dbReference>